<dbReference type="Gene3D" id="3.30.200.20">
    <property type="entry name" value="Phosphorylase Kinase, domain 1"/>
    <property type="match status" value="1"/>
</dbReference>
<dbReference type="RefSeq" id="WP_152851481.1">
    <property type="nucleotide sequence ID" value="NZ_JACHDD010000001.1"/>
</dbReference>
<reference evidence="2 3" key="1">
    <citation type="submission" date="2020-08" db="EMBL/GenBank/DDBJ databases">
        <title>Genomic Encyclopedia of Type Strains, Phase IV (KMG-V): Genome sequencing to study the core and pangenomes of soil and plant-associated prokaryotes.</title>
        <authorList>
            <person name="Whitman W."/>
        </authorList>
    </citation>
    <scope>NUCLEOTIDE SEQUENCE [LARGE SCALE GENOMIC DNA]</scope>
    <source>
        <strain evidence="2 3">JPY158</strain>
    </source>
</reference>
<dbReference type="InterPro" id="IPR017441">
    <property type="entry name" value="Protein_kinase_ATP_BS"/>
</dbReference>
<keyword evidence="2" id="KW-0808">Transferase</keyword>
<sequence>MSNEATPTRIGKYRIDRVLGTGAMGVVYFAFDPHLERPVALKTVRRELLANGDSSGDMLRSTGRSLHHRRRAAPPIPARSRFIRLASTNRTLVH</sequence>
<dbReference type="InterPro" id="IPR011009">
    <property type="entry name" value="Kinase-like_dom_sf"/>
</dbReference>
<dbReference type="EMBL" id="JACHDD010000001">
    <property type="protein sequence ID" value="MBB5422283.1"/>
    <property type="molecule type" value="Genomic_DNA"/>
</dbReference>
<evidence type="ECO:0000256" key="1">
    <source>
        <dbReference type="PROSITE-ProRule" id="PRU10141"/>
    </source>
</evidence>
<dbReference type="GO" id="GO:0004674">
    <property type="term" value="F:protein serine/threonine kinase activity"/>
    <property type="evidence" value="ECO:0007669"/>
    <property type="project" value="UniProtKB-KW"/>
</dbReference>
<keyword evidence="1" id="KW-0547">Nucleotide-binding</keyword>
<gene>
    <name evidence="2" type="ORF">HDG40_000424</name>
</gene>
<dbReference type="SUPFAM" id="SSF56112">
    <property type="entry name" value="Protein kinase-like (PK-like)"/>
    <property type="match status" value="1"/>
</dbReference>
<evidence type="ECO:0000313" key="2">
    <source>
        <dbReference type="EMBL" id="MBB5422283.1"/>
    </source>
</evidence>
<comment type="caution">
    <text evidence="2">The sequence shown here is derived from an EMBL/GenBank/DDBJ whole genome shotgun (WGS) entry which is preliminary data.</text>
</comment>
<dbReference type="Proteomes" id="UP000592780">
    <property type="component" value="Unassembled WGS sequence"/>
</dbReference>
<protein>
    <submittedName>
        <fullName evidence="2">Serine/threonine protein kinase</fullName>
    </submittedName>
</protein>
<organism evidence="2 3">
    <name type="scientific">Paraburkholderia atlantica</name>
    <dbReference type="NCBI Taxonomy" id="2654982"/>
    <lineage>
        <taxon>Bacteria</taxon>
        <taxon>Pseudomonadati</taxon>
        <taxon>Pseudomonadota</taxon>
        <taxon>Betaproteobacteria</taxon>
        <taxon>Burkholderiales</taxon>
        <taxon>Burkholderiaceae</taxon>
        <taxon>Paraburkholderia</taxon>
    </lineage>
</organism>
<keyword evidence="1" id="KW-0067">ATP-binding</keyword>
<dbReference type="PROSITE" id="PS00107">
    <property type="entry name" value="PROTEIN_KINASE_ATP"/>
    <property type="match status" value="1"/>
</dbReference>
<feature type="binding site" evidence="1">
    <location>
        <position position="42"/>
    </location>
    <ligand>
        <name>ATP</name>
        <dbReference type="ChEBI" id="CHEBI:30616"/>
    </ligand>
</feature>
<dbReference type="GO" id="GO:0005524">
    <property type="term" value="F:ATP binding"/>
    <property type="evidence" value="ECO:0007669"/>
    <property type="project" value="UniProtKB-UniRule"/>
</dbReference>
<proteinExistence type="predicted"/>
<keyword evidence="2" id="KW-0723">Serine/threonine-protein kinase</keyword>
<keyword evidence="3" id="KW-1185">Reference proteome</keyword>
<name>A0A6I1PQM4_PARAM</name>
<dbReference type="AlphaFoldDB" id="A0A6I1PQM4"/>
<keyword evidence="2" id="KW-0418">Kinase</keyword>
<evidence type="ECO:0000313" key="3">
    <source>
        <dbReference type="Proteomes" id="UP000592780"/>
    </source>
</evidence>
<accession>A0A6I1PQM4</accession>